<proteinExistence type="predicted"/>
<dbReference type="EMBL" id="CAJQYY010000011">
    <property type="protein sequence ID" value="CAG4897609.1"/>
    <property type="molecule type" value="Genomic_DNA"/>
</dbReference>
<evidence type="ECO:0008006" key="4">
    <source>
        <dbReference type="Google" id="ProtNLM"/>
    </source>
</evidence>
<protein>
    <recommendedName>
        <fullName evidence="4">Killing trait domain-containing protein</fullName>
    </recommendedName>
</protein>
<keyword evidence="1" id="KW-0732">Signal</keyword>
<dbReference type="Proteomes" id="UP000789752">
    <property type="component" value="Unassembled WGS sequence"/>
</dbReference>
<gene>
    <name evidence="2" type="ORF">R54767_02291</name>
</gene>
<feature type="signal peptide" evidence="1">
    <location>
        <begin position="1"/>
        <end position="26"/>
    </location>
</feature>
<reference evidence="2 3" key="1">
    <citation type="submission" date="2021-04" db="EMBL/GenBank/DDBJ databases">
        <authorList>
            <person name="Vanwijnsberghe S."/>
        </authorList>
    </citation>
    <scope>NUCLEOTIDE SEQUENCE [LARGE SCALE GENOMIC DNA]</scope>
    <source>
        <strain evidence="2 3">LMG 32171</strain>
    </source>
</reference>
<evidence type="ECO:0000313" key="2">
    <source>
        <dbReference type="EMBL" id="CAG4897609.1"/>
    </source>
</evidence>
<name>A0ABM8U3A4_9BURK</name>
<dbReference type="RefSeq" id="WP_228978121.1">
    <property type="nucleotide sequence ID" value="NZ_CAJQYY010000011.1"/>
</dbReference>
<feature type="chain" id="PRO_5046570805" description="Killing trait domain-containing protein" evidence="1">
    <location>
        <begin position="27"/>
        <end position="130"/>
    </location>
</feature>
<accession>A0ABM8U3A4</accession>
<evidence type="ECO:0000313" key="3">
    <source>
        <dbReference type="Proteomes" id="UP000789752"/>
    </source>
</evidence>
<keyword evidence="3" id="KW-1185">Reference proteome</keyword>
<sequence>MNDRIRKGVFACLGTGMLTAPLLVVAADPAGQRDTLYSVVAVIPAGLASTIANATTLSTALAALLTTSGNPAGPGANLKTLVTPDAVSAPLAVPPAPANYLALVTGQLAACLSGTQGSTAPVSACPQTET</sequence>
<comment type="caution">
    <text evidence="2">The sequence shown here is derived from an EMBL/GenBank/DDBJ whole genome shotgun (WGS) entry which is preliminary data.</text>
</comment>
<evidence type="ECO:0000256" key="1">
    <source>
        <dbReference type="SAM" id="SignalP"/>
    </source>
</evidence>
<organism evidence="2 3">
    <name type="scientific">Paraburkholderia gardini</name>
    <dbReference type="NCBI Taxonomy" id="2823469"/>
    <lineage>
        <taxon>Bacteria</taxon>
        <taxon>Pseudomonadati</taxon>
        <taxon>Pseudomonadota</taxon>
        <taxon>Betaproteobacteria</taxon>
        <taxon>Burkholderiales</taxon>
        <taxon>Burkholderiaceae</taxon>
        <taxon>Paraburkholderia</taxon>
    </lineage>
</organism>